<proteinExistence type="predicted"/>
<dbReference type="Pfam" id="PF03372">
    <property type="entry name" value="Exo_endo_phos"/>
    <property type="match status" value="1"/>
</dbReference>
<dbReference type="SUPFAM" id="SSF56219">
    <property type="entry name" value="DNase I-like"/>
    <property type="match status" value="1"/>
</dbReference>
<keyword evidence="3" id="KW-0540">Nuclease</keyword>
<dbReference type="AlphaFoldDB" id="A0A2H5FNZ7"/>
<keyword evidence="3" id="KW-0255">Endonuclease</keyword>
<dbReference type="InterPro" id="IPR036691">
    <property type="entry name" value="Endo/exonu/phosph_ase_sf"/>
</dbReference>
<feature type="chain" id="PRO_5014138530" evidence="1">
    <location>
        <begin position="29"/>
        <end position="273"/>
    </location>
</feature>
<sequence>MNHINKYFWKIVISIVLASILIATKANATAVRILQANLFSWSTMDKNKNPPPIVRMTSYINEQNFDFIATQENDYLLTDRLYKLDQKYKIAGTREDASIFYDSTRWAIVENSQKMIPMTSDGGGRRVAVFSQFKNLKSGERVALGTTHLCVAWGGHADCIGGQVTAHNNDARAISEFIEEYSARLKVPTFITGDFNNLQDNLNQAQIMESTFVNYGLVAVKSNGTFIGPTFGNAVIDFVYFCQATLKNASLYKQTQGNPSDHSAIDVTFQIGL</sequence>
<dbReference type="Gene3D" id="3.60.10.10">
    <property type="entry name" value="Endonuclease/exonuclease/phosphatase"/>
    <property type="match status" value="1"/>
</dbReference>
<dbReference type="RefSeq" id="WP_101900768.1">
    <property type="nucleotide sequence ID" value="NZ_CP025491.2"/>
</dbReference>
<dbReference type="EMBL" id="CP025491">
    <property type="protein sequence ID" value="AUH73232.1"/>
    <property type="molecule type" value="Genomic_DNA"/>
</dbReference>
<feature type="signal peptide" evidence="1">
    <location>
        <begin position="1"/>
        <end position="28"/>
    </location>
</feature>
<evidence type="ECO:0000313" key="4">
    <source>
        <dbReference type="Proteomes" id="UP000234343"/>
    </source>
</evidence>
<dbReference type="KEGG" id="lsh:CAB17_15115"/>
<keyword evidence="1" id="KW-0732">Signal</keyword>
<accession>A0A2H5FNZ7</accession>
<gene>
    <name evidence="3" type="ORF">CAB17_15115</name>
</gene>
<dbReference type="GO" id="GO:0004519">
    <property type="term" value="F:endonuclease activity"/>
    <property type="evidence" value="ECO:0007669"/>
    <property type="project" value="UniProtKB-KW"/>
</dbReference>
<protein>
    <submittedName>
        <fullName evidence="3">Endonuclease</fullName>
    </submittedName>
</protein>
<organism evidence="3 4">
    <name type="scientific">Legionella sainthelensi</name>
    <dbReference type="NCBI Taxonomy" id="28087"/>
    <lineage>
        <taxon>Bacteria</taxon>
        <taxon>Pseudomonadati</taxon>
        <taxon>Pseudomonadota</taxon>
        <taxon>Gammaproteobacteria</taxon>
        <taxon>Legionellales</taxon>
        <taxon>Legionellaceae</taxon>
        <taxon>Legionella</taxon>
    </lineage>
</organism>
<dbReference type="Proteomes" id="UP000234343">
    <property type="component" value="Chromosome"/>
</dbReference>
<name>A0A2H5FNZ7_9GAMM</name>
<reference evidence="3 4" key="1">
    <citation type="submission" date="2017-12" db="EMBL/GenBank/DDBJ databases">
        <title>Legionella sainthelensi LA01-117, whole genome sequence of a clinical isolate from New Zealand.</title>
        <authorList>
            <person name="Cree S.L."/>
            <person name="Slow S."/>
            <person name="Kennedy M.A."/>
            <person name="Murdoch D.R."/>
            <person name="Biggs P.J."/>
            <person name="Anderson T."/>
        </authorList>
    </citation>
    <scope>NUCLEOTIDE SEQUENCE [LARGE SCALE GENOMIC DNA]</scope>
    <source>
        <strain evidence="3 4">LA01-117</strain>
    </source>
</reference>
<dbReference type="InterPro" id="IPR005135">
    <property type="entry name" value="Endo/exonuclease/phosphatase"/>
</dbReference>
<evidence type="ECO:0000256" key="1">
    <source>
        <dbReference type="SAM" id="SignalP"/>
    </source>
</evidence>
<keyword evidence="4" id="KW-1185">Reference proteome</keyword>
<evidence type="ECO:0000259" key="2">
    <source>
        <dbReference type="Pfam" id="PF03372"/>
    </source>
</evidence>
<keyword evidence="3" id="KW-0378">Hydrolase</keyword>
<evidence type="ECO:0000313" key="3">
    <source>
        <dbReference type="EMBL" id="AUH73232.1"/>
    </source>
</evidence>
<feature type="domain" description="Endonuclease/exonuclease/phosphatase" evidence="2">
    <location>
        <begin position="45"/>
        <end position="262"/>
    </location>
</feature>